<accession>A0A8I1GGF6</accession>
<proteinExistence type="predicted"/>
<name>A0A8I1GGF6_9HYPH</name>
<dbReference type="AlphaFoldDB" id="A0A8I1GGF6"/>
<dbReference type="Proteomes" id="UP000623250">
    <property type="component" value="Unassembled WGS sequence"/>
</dbReference>
<feature type="transmembrane region" description="Helical" evidence="1">
    <location>
        <begin position="36"/>
        <end position="53"/>
    </location>
</feature>
<comment type="caution">
    <text evidence="2">The sequence shown here is derived from an EMBL/GenBank/DDBJ whole genome shotgun (WGS) entry which is preliminary data.</text>
</comment>
<keyword evidence="1" id="KW-0812">Transmembrane</keyword>
<feature type="transmembrane region" description="Helical" evidence="1">
    <location>
        <begin position="59"/>
        <end position="78"/>
    </location>
</feature>
<organism evidence="2 3">
    <name type="scientific">Rhodomicrobium udaipurense</name>
    <dbReference type="NCBI Taxonomy" id="1202716"/>
    <lineage>
        <taxon>Bacteria</taxon>
        <taxon>Pseudomonadati</taxon>
        <taxon>Pseudomonadota</taxon>
        <taxon>Alphaproteobacteria</taxon>
        <taxon>Hyphomicrobiales</taxon>
        <taxon>Hyphomicrobiaceae</taxon>
        <taxon>Rhodomicrobium</taxon>
    </lineage>
</organism>
<gene>
    <name evidence="2" type="ORF">JDN41_07685</name>
</gene>
<keyword evidence="1" id="KW-0472">Membrane</keyword>
<reference evidence="2 3" key="1">
    <citation type="submission" date="2020-12" db="EMBL/GenBank/DDBJ databases">
        <title>Revised draft genomes of Rhodomicrobium vannielii ATCC 17100 and Rhodomicrobium udaipurense JA643.</title>
        <authorList>
            <person name="Conners E.M."/>
            <person name="Davenport E.J."/>
            <person name="Bose A."/>
        </authorList>
    </citation>
    <scope>NUCLEOTIDE SEQUENCE [LARGE SCALE GENOMIC DNA]</scope>
    <source>
        <strain evidence="2 3">JA643</strain>
    </source>
</reference>
<dbReference type="EMBL" id="JAEMUK010000014">
    <property type="protein sequence ID" value="MBJ7543436.1"/>
    <property type="molecule type" value="Genomic_DNA"/>
</dbReference>
<evidence type="ECO:0000313" key="2">
    <source>
        <dbReference type="EMBL" id="MBJ7543436.1"/>
    </source>
</evidence>
<sequence>MTTLLDIILVLVVAEAGLLAALRVRNNEASAITSDLAYLASGFFLMLAVRLAWTESSPVLPVLALVTLAGISHIFDIVRRFRKPA</sequence>
<dbReference type="RefSeq" id="WP_037238668.1">
    <property type="nucleotide sequence ID" value="NZ_JAEMUK010000014.1"/>
</dbReference>
<keyword evidence="1" id="KW-1133">Transmembrane helix</keyword>
<evidence type="ECO:0000313" key="3">
    <source>
        <dbReference type="Proteomes" id="UP000623250"/>
    </source>
</evidence>
<keyword evidence="3" id="KW-1185">Reference proteome</keyword>
<protein>
    <submittedName>
        <fullName evidence="2">Uncharacterized protein</fullName>
    </submittedName>
</protein>
<feature type="transmembrane region" description="Helical" evidence="1">
    <location>
        <begin position="6"/>
        <end position="24"/>
    </location>
</feature>
<evidence type="ECO:0000256" key="1">
    <source>
        <dbReference type="SAM" id="Phobius"/>
    </source>
</evidence>